<name>A0A7G1HQH6_9BACT</name>
<protein>
    <recommendedName>
        <fullName evidence="7">Metallophosphoesterase</fullName>
    </recommendedName>
</protein>
<dbReference type="AlphaFoldDB" id="A0A7G1HQH6"/>
<dbReference type="PANTHER" id="PTHR43143">
    <property type="entry name" value="METALLOPHOSPHOESTERASE, CALCINEURIN SUPERFAMILY"/>
    <property type="match status" value="1"/>
</dbReference>
<evidence type="ECO:0000313" key="6">
    <source>
        <dbReference type="Proteomes" id="UP000594042"/>
    </source>
</evidence>
<dbReference type="SUPFAM" id="SSF49464">
    <property type="entry name" value="Carboxypeptidase regulatory domain-like"/>
    <property type="match status" value="1"/>
</dbReference>
<organism evidence="5 6">
    <name type="scientific">Coprobacter secundus subsp. similis</name>
    <dbReference type="NCBI Taxonomy" id="2751153"/>
    <lineage>
        <taxon>Bacteria</taxon>
        <taxon>Pseudomonadati</taxon>
        <taxon>Bacteroidota</taxon>
        <taxon>Bacteroidia</taxon>
        <taxon>Bacteroidales</taxon>
        <taxon>Barnesiellaceae</taxon>
        <taxon>Coprobacter</taxon>
    </lineage>
</organism>
<dbReference type="PROSITE" id="PS51257">
    <property type="entry name" value="PROKAR_LIPOPROTEIN"/>
    <property type="match status" value="1"/>
</dbReference>
<accession>A0A7G1HQH6</accession>
<dbReference type="InterPro" id="IPR032288">
    <property type="entry name" value="Metallophos_C"/>
</dbReference>
<dbReference type="InterPro" id="IPR032285">
    <property type="entry name" value="Metallophos_N"/>
</dbReference>
<dbReference type="GO" id="GO:0016787">
    <property type="term" value="F:hydrolase activity"/>
    <property type="evidence" value="ECO:0007669"/>
    <property type="project" value="InterPro"/>
</dbReference>
<dbReference type="InterPro" id="IPR004843">
    <property type="entry name" value="Calcineurin-like_PHP"/>
</dbReference>
<dbReference type="Pfam" id="PF16371">
    <property type="entry name" value="MetallophosN"/>
    <property type="match status" value="1"/>
</dbReference>
<gene>
    <name evidence="5" type="ORF">Cop2CBH44_02090</name>
</gene>
<proteinExistence type="predicted"/>
<reference evidence="6" key="1">
    <citation type="submission" date="2020-07" db="EMBL/GenBank/DDBJ databases">
        <title>Complete genome sequencing of Coprobacter sp. strain 2CBH44.</title>
        <authorList>
            <person name="Sakamoto M."/>
            <person name="Murakami T."/>
            <person name="Mori H."/>
        </authorList>
    </citation>
    <scope>NUCLEOTIDE SEQUENCE [LARGE SCALE GENOMIC DNA]</scope>
    <source>
        <strain evidence="6">2CBH44</strain>
    </source>
</reference>
<feature type="domain" description="Calcineurin-like phosphoesterase" evidence="2">
    <location>
        <begin position="390"/>
        <end position="580"/>
    </location>
</feature>
<evidence type="ECO:0000259" key="2">
    <source>
        <dbReference type="Pfam" id="PF00149"/>
    </source>
</evidence>
<evidence type="ECO:0000313" key="5">
    <source>
        <dbReference type="EMBL" id="BCI61856.1"/>
    </source>
</evidence>
<dbReference type="InterPro" id="IPR008969">
    <property type="entry name" value="CarboxyPept-like_regulatory"/>
</dbReference>
<feature type="domain" description="Calcineurin-like phosphoesterase C-terminal" evidence="3">
    <location>
        <begin position="599"/>
        <end position="767"/>
    </location>
</feature>
<dbReference type="PANTHER" id="PTHR43143:SF1">
    <property type="entry name" value="SERINE_THREONINE-PROTEIN PHOSPHATASE CPPED1"/>
    <property type="match status" value="1"/>
</dbReference>
<evidence type="ECO:0000256" key="1">
    <source>
        <dbReference type="SAM" id="SignalP"/>
    </source>
</evidence>
<feature type="domain" description="Calcineurin-like phosphoesterase N-terminal" evidence="4">
    <location>
        <begin position="286"/>
        <end position="359"/>
    </location>
</feature>
<dbReference type="KEGG" id="copr:Cop2CBH44_02090"/>
<dbReference type="InterPro" id="IPR051918">
    <property type="entry name" value="STPP_CPPED1"/>
</dbReference>
<evidence type="ECO:0000259" key="4">
    <source>
        <dbReference type="Pfam" id="PF16371"/>
    </source>
</evidence>
<sequence length="813" mass="90233">MKITRHITTMLFKATISLLTLAFVACKSEIETSLTDTDTLEFGVNLIMLPDTRTHLGDKTDNHYELLWSAGDKISVNGYQSEEVPNEYVNSVNATFTVPNMQPASSYSVVYPSSVVDSEDYTRIHLPFTYCHTETGIPAGSSVAVAKTSDSQYIHLKHICGFLRVTINDNENSSYPKVMLSIPGAALAGEFEVNYESASITPIEGVNQISISDVIIKDGKAEIVFPLPAGEYSDFVVHVYDGNKCLRKVVKKMTIQSGRILNVPAVDYNTLEQETYTGQGKVLDATTGKGIAGISVSDGYTVTKTDANGVYRIPLHSDARFIYYSTPSGYDINLNQSKTPDFYSKIADPTQVNIVDFHLTPSDNGDNFTLIGVGDPQCSSNSELNRYTTETIADIVSTTRNAGYKNVVAVTLGDVTFDSNNLYESLKNSMSNVAISGNDYIPFFQTIGNHDHDGLSQTDPTGLFQSHFGPTDYSFNVGKAHIVVMDNVYETSISSTSKPNGKKWDYQAGYTEQQYNWLKADLSNVENPQEKLLIFCGHIPFRAGGSNNGSNVNTDKFYSEVLSLMTQFNEAHIMIGHTHYSQNWIHANYKCQNGKPVYEHIHGAASGAWWSTYNTDKFGGPSGYSIYSIEGNSIVDWTAKGTGRPAGYQMRVFDGNKMLTGTKGYKLNWYTTSTLSLTDECKIKGNENLQNAFVVQIWDDDSDNWKVELRQNDAKVGDFTRLADKSCSNVWASSFFYNEANKKTDPYCGTTASHYWYFKPSNNVKPSEMGNWSVVATFTNPYSGKVKQYKCDAFTTDYSSLKQQIGENQLLTY</sequence>
<dbReference type="Proteomes" id="UP000594042">
    <property type="component" value="Chromosome"/>
</dbReference>
<dbReference type="Gene3D" id="3.60.21.10">
    <property type="match status" value="1"/>
</dbReference>
<feature type="signal peptide" evidence="1">
    <location>
        <begin position="1"/>
        <end position="22"/>
    </location>
</feature>
<dbReference type="EMBL" id="AP023322">
    <property type="protein sequence ID" value="BCI61856.1"/>
    <property type="molecule type" value="Genomic_DNA"/>
</dbReference>
<keyword evidence="1" id="KW-0732">Signal</keyword>
<keyword evidence="6" id="KW-1185">Reference proteome</keyword>
<evidence type="ECO:0008006" key="7">
    <source>
        <dbReference type="Google" id="ProtNLM"/>
    </source>
</evidence>
<dbReference type="Pfam" id="PF16370">
    <property type="entry name" value="MetallophosC"/>
    <property type="match status" value="1"/>
</dbReference>
<feature type="chain" id="PRO_5028898780" description="Metallophosphoesterase" evidence="1">
    <location>
        <begin position="23"/>
        <end position="813"/>
    </location>
</feature>
<dbReference type="SUPFAM" id="SSF56300">
    <property type="entry name" value="Metallo-dependent phosphatases"/>
    <property type="match status" value="1"/>
</dbReference>
<dbReference type="Pfam" id="PF00149">
    <property type="entry name" value="Metallophos"/>
    <property type="match status" value="1"/>
</dbReference>
<evidence type="ECO:0000259" key="3">
    <source>
        <dbReference type="Pfam" id="PF16370"/>
    </source>
</evidence>
<dbReference type="InterPro" id="IPR029052">
    <property type="entry name" value="Metallo-depent_PP-like"/>
</dbReference>
<dbReference type="RefSeq" id="WP_200755397.1">
    <property type="nucleotide sequence ID" value="NZ_AP023322.1"/>
</dbReference>